<evidence type="ECO:0000313" key="11">
    <source>
        <dbReference type="Proteomes" id="UP000827092"/>
    </source>
</evidence>
<comment type="subcellular location">
    <subcellularLocation>
        <location evidence="1">Cytoplasm</location>
    </subcellularLocation>
</comment>
<evidence type="ECO:0000256" key="2">
    <source>
        <dbReference type="ARBA" id="ARBA00005851"/>
    </source>
</evidence>
<evidence type="ECO:0000256" key="7">
    <source>
        <dbReference type="ARBA" id="ARBA00023239"/>
    </source>
</evidence>
<protein>
    <recommendedName>
        <fullName evidence="9">D-dopachrome decarboxylase</fullName>
        <ecNumber evidence="9">4.1.1.84</ecNumber>
    </recommendedName>
</protein>
<dbReference type="InterPro" id="IPR014347">
    <property type="entry name" value="Tautomerase/MIF_sf"/>
</dbReference>
<dbReference type="SUPFAM" id="SSF55331">
    <property type="entry name" value="Tautomerase/MIF"/>
    <property type="match status" value="1"/>
</dbReference>
<keyword evidence="11" id="KW-1185">Reference proteome</keyword>
<dbReference type="AlphaFoldDB" id="A0AAV6UF19"/>
<comment type="caution">
    <text evidence="10">The sequence shown here is derived from an EMBL/GenBank/DDBJ whole genome shotgun (WGS) entry which is preliminary data.</text>
</comment>
<dbReference type="EMBL" id="JAFNEN010000433">
    <property type="protein sequence ID" value="KAG8183072.1"/>
    <property type="molecule type" value="Genomic_DNA"/>
</dbReference>
<dbReference type="GO" id="GO:0033981">
    <property type="term" value="F:D-dopachrome decarboxylase activity"/>
    <property type="evidence" value="ECO:0007669"/>
    <property type="project" value="UniProtKB-EC"/>
</dbReference>
<dbReference type="Gene3D" id="3.30.429.10">
    <property type="entry name" value="Macrophage Migration Inhibitory Factor"/>
    <property type="match status" value="1"/>
</dbReference>
<name>A0AAV6UF19_9ARAC</name>
<gene>
    <name evidence="10" type="ORF">JTE90_010896</name>
</gene>
<accession>A0AAV6UF19</accession>
<dbReference type="GO" id="GO:0005615">
    <property type="term" value="C:extracellular space"/>
    <property type="evidence" value="ECO:0007669"/>
    <property type="project" value="TreeGrafter"/>
</dbReference>
<dbReference type="GO" id="GO:0005737">
    <property type="term" value="C:cytoplasm"/>
    <property type="evidence" value="ECO:0007669"/>
    <property type="project" value="UniProtKB-SubCell"/>
</dbReference>
<dbReference type="EC" id="4.1.1.84" evidence="9"/>
<dbReference type="GO" id="GO:0050178">
    <property type="term" value="F:phenylpyruvate tautomerase activity"/>
    <property type="evidence" value="ECO:0007669"/>
    <property type="project" value="TreeGrafter"/>
</dbReference>
<keyword evidence="5" id="KW-0007">Acetylation</keyword>
<organism evidence="10 11">
    <name type="scientific">Oedothorax gibbosus</name>
    <dbReference type="NCBI Taxonomy" id="931172"/>
    <lineage>
        <taxon>Eukaryota</taxon>
        <taxon>Metazoa</taxon>
        <taxon>Ecdysozoa</taxon>
        <taxon>Arthropoda</taxon>
        <taxon>Chelicerata</taxon>
        <taxon>Arachnida</taxon>
        <taxon>Araneae</taxon>
        <taxon>Araneomorphae</taxon>
        <taxon>Entelegynae</taxon>
        <taxon>Araneoidea</taxon>
        <taxon>Linyphiidae</taxon>
        <taxon>Erigoninae</taxon>
        <taxon>Oedothorax</taxon>
    </lineage>
</organism>
<evidence type="ECO:0000256" key="1">
    <source>
        <dbReference type="ARBA" id="ARBA00004496"/>
    </source>
</evidence>
<evidence type="ECO:0000256" key="8">
    <source>
        <dbReference type="ARBA" id="ARBA00037460"/>
    </source>
</evidence>
<keyword evidence="6" id="KW-0470">Melanin biosynthesis</keyword>
<dbReference type="PANTHER" id="PTHR11954:SF22">
    <property type="entry name" value="D-DOPACHROME DECARBOXYLASE"/>
    <property type="match status" value="1"/>
</dbReference>
<proteinExistence type="inferred from homology"/>
<evidence type="ECO:0000256" key="3">
    <source>
        <dbReference type="ARBA" id="ARBA00011233"/>
    </source>
</evidence>
<dbReference type="InterPro" id="IPR001398">
    <property type="entry name" value="Macrophage_inhib_fac"/>
</dbReference>
<reference evidence="10 11" key="1">
    <citation type="journal article" date="2022" name="Nat. Ecol. Evol.">
        <title>A masculinizing supergene underlies an exaggerated male reproductive morph in a spider.</title>
        <authorList>
            <person name="Hendrickx F."/>
            <person name="De Corte Z."/>
            <person name="Sonet G."/>
            <person name="Van Belleghem S.M."/>
            <person name="Kostlbacher S."/>
            <person name="Vangestel C."/>
        </authorList>
    </citation>
    <scope>NUCLEOTIDE SEQUENCE [LARGE SCALE GENOMIC DNA]</scope>
    <source>
        <strain evidence="10">W744_W776</strain>
    </source>
</reference>
<sequence length="112" mass="12648">MPLCAFYTNVSDKDIPKDFEVRLSEILAEVLSKPIERITVNVIPDQRMVRGGSSEPTCWMNLWSIAVFNEEKNPAYASKLYPFINESLGICNDRIVLLFHDINASQVAKPSS</sequence>
<keyword evidence="7" id="KW-0456">Lyase</keyword>
<comment type="function">
    <text evidence="8">Tautomerization of D-dopachrome with decarboxylation to give 5,6-dihydroxyindole (DHI).</text>
</comment>
<comment type="similarity">
    <text evidence="2">Belongs to the MIF family.</text>
</comment>
<dbReference type="PANTHER" id="PTHR11954">
    <property type="entry name" value="D-DOPACHROME DECARBOXYLASE"/>
    <property type="match status" value="1"/>
</dbReference>
<dbReference type="GO" id="GO:0042438">
    <property type="term" value="P:melanin biosynthetic process"/>
    <property type="evidence" value="ECO:0007669"/>
    <property type="project" value="UniProtKB-KW"/>
</dbReference>
<evidence type="ECO:0000256" key="4">
    <source>
        <dbReference type="ARBA" id="ARBA00022490"/>
    </source>
</evidence>
<evidence type="ECO:0000313" key="10">
    <source>
        <dbReference type="EMBL" id="KAG8183072.1"/>
    </source>
</evidence>
<keyword evidence="4" id="KW-0963">Cytoplasm</keyword>
<evidence type="ECO:0000256" key="9">
    <source>
        <dbReference type="ARBA" id="ARBA00038884"/>
    </source>
</evidence>
<dbReference type="Proteomes" id="UP000827092">
    <property type="component" value="Unassembled WGS sequence"/>
</dbReference>
<dbReference type="Pfam" id="PF01187">
    <property type="entry name" value="MIF"/>
    <property type="match status" value="1"/>
</dbReference>
<comment type="subunit">
    <text evidence="3">Homotrimer.</text>
</comment>
<evidence type="ECO:0000256" key="5">
    <source>
        <dbReference type="ARBA" id="ARBA00022990"/>
    </source>
</evidence>
<evidence type="ECO:0000256" key="6">
    <source>
        <dbReference type="ARBA" id="ARBA00023101"/>
    </source>
</evidence>